<dbReference type="Pfam" id="PF13367">
    <property type="entry name" value="PrsW-protease"/>
    <property type="match status" value="1"/>
</dbReference>
<feature type="transmembrane region" description="Helical" evidence="2">
    <location>
        <begin position="35"/>
        <end position="60"/>
    </location>
</feature>
<keyword evidence="3" id="KW-0645">Protease</keyword>
<dbReference type="Proteomes" id="UP001597139">
    <property type="component" value="Unassembled WGS sequence"/>
</dbReference>
<feature type="transmembrane region" description="Helical" evidence="2">
    <location>
        <begin position="253"/>
        <end position="277"/>
    </location>
</feature>
<feature type="transmembrane region" description="Helical" evidence="2">
    <location>
        <begin position="164"/>
        <end position="185"/>
    </location>
</feature>
<name>A0ABD6BMM9_9EURY</name>
<evidence type="ECO:0000313" key="3">
    <source>
        <dbReference type="EMBL" id="MFD1566373.1"/>
    </source>
</evidence>
<feature type="transmembrane region" description="Helical" evidence="2">
    <location>
        <begin position="126"/>
        <end position="144"/>
    </location>
</feature>
<keyword evidence="3" id="KW-0482">Metalloprotease</keyword>
<organism evidence="3 4">
    <name type="scientific">Halolamina litorea</name>
    <dbReference type="NCBI Taxonomy" id="1515593"/>
    <lineage>
        <taxon>Archaea</taxon>
        <taxon>Methanobacteriati</taxon>
        <taxon>Methanobacteriota</taxon>
        <taxon>Stenosarchaea group</taxon>
        <taxon>Halobacteria</taxon>
        <taxon>Halobacteriales</taxon>
        <taxon>Haloferacaceae</taxon>
    </lineage>
</organism>
<evidence type="ECO:0000313" key="4">
    <source>
        <dbReference type="Proteomes" id="UP001597139"/>
    </source>
</evidence>
<dbReference type="RefSeq" id="WP_267645654.1">
    <property type="nucleotide sequence ID" value="NZ_JANHGR010000001.1"/>
</dbReference>
<keyword evidence="3" id="KW-0378">Hydrolase</keyword>
<reference evidence="3 4" key="1">
    <citation type="journal article" date="2019" name="Int. J. Syst. Evol. Microbiol.">
        <title>The Global Catalogue of Microorganisms (GCM) 10K type strain sequencing project: providing services to taxonomists for standard genome sequencing and annotation.</title>
        <authorList>
            <consortium name="The Broad Institute Genomics Platform"/>
            <consortium name="The Broad Institute Genome Sequencing Center for Infectious Disease"/>
            <person name="Wu L."/>
            <person name="Ma J."/>
        </authorList>
    </citation>
    <scope>NUCLEOTIDE SEQUENCE [LARGE SCALE GENOMIC DNA]</scope>
    <source>
        <strain evidence="3 4">CGMCC 1.12859</strain>
    </source>
</reference>
<accession>A0ABD6BMM9</accession>
<evidence type="ECO:0000256" key="2">
    <source>
        <dbReference type="SAM" id="Phobius"/>
    </source>
</evidence>
<protein>
    <submittedName>
        <fullName evidence="3">PrsW family intramembrane metalloprotease</fullName>
    </submittedName>
</protein>
<feature type="transmembrane region" description="Helical" evidence="2">
    <location>
        <begin position="98"/>
        <end position="119"/>
    </location>
</feature>
<dbReference type="PANTHER" id="PTHR36844:SF1">
    <property type="entry name" value="PROTEASE PRSW"/>
    <property type="match status" value="1"/>
</dbReference>
<sequence length="366" mass="38048">MSSDRDPVEAAADGARDLHGIATWAPRSAADRALALAYAVLHAGARIGVVVAAFSILASIGGVAAVADPRTAALAVLSAVPAVGLAAYVWYTDVTTEPLWLLVGTFLLGAITAAFAARLNSGLEPYVAGLGTLTPVLFYFLIVGPVEETVKLLAVRLLPYGSDHFSTVLDGAVYGAMAGMGFAFIENAIYIRRSLAVAELEMGLSMVAAGSAITATRAIAGPGHVIYSAFAGYYLGLAKFTPEHRGPLVLKGVLIAAFVHGLYNATIGLGPAIVGAVTGLSGLGSFLLYVAVFDGVWGLLLFRKLERYRAAYHAVGVEDNRRSTPPGQTRSDDGEESRGPSSADRTQSDDVDAAAARSRFQFGNGE</sequence>
<dbReference type="EMBL" id="JBHUCZ010000001">
    <property type="protein sequence ID" value="MFD1566373.1"/>
    <property type="molecule type" value="Genomic_DNA"/>
</dbReference>
<dbReference type="InterPro" id="IPR026898">
    <property type="entry name" value="PrsW"/>
</dbReference>
<feature type="transmembrane region" description="Helical" evidence="2">
    <location>
        <begin position="283"/>
        <end position="302"/>
    </location>
</feature>
<keyword evidence="2" id="KW-0472">Membrane</keyword>
<gene>
    <name evidence="3" type="ORF">ACFSAU_02625</name>
</gene>
<dbReference type="AlphaFoldDB" id="A0ABD6BMM9"/>
<keyword evidence="4" id="KW-1185">Reference proteome</keyword>
<keyword evidence="2" id="KW-0812">Transmembrane</keyword>
<dbReference type="PANTHER" id="PTHR36844">
    <property type="entry name" value="PROTEASE PRSW"/>
    <property type="match status" value="1"/>
</dbReference>
<keyword evidence="2" id="KW-1133">Transmembrane helix</keyword>
<evidence type="ECO:0000256" key="1">
    <source>
        <dbReference type="SAM" id="MobiDB-lite"/>
    </source>
</evidence>
<feature type="transmembrane region" description="Helical" evidence="2">
    <location>
        <begin position="72"/>
        <end position="92"/>
    </location>
</feature>
<comment type="caution">
    <text evidence="3">The sequence shown here is derived from an EMBL/GenBank/DDBJ whole genome shotgun (WGS) entry which is preliminary data.</text>
</comment>
<feature type="region of interest" description="Disordered" evidence="1">
    <location>
        <begin position="319"/>
        <end position="352"/>
    </location>
</feature>
<proteinExistence type="predicted"/>
<dbReference type="GO" id="GO:0008237">
    <property type="term" value="F:metallopeptidase activity"/>
    <property type="evidence" value="ECO:0007669"/>
    <property type="project" value="UniProtKB-KW"/>
</dbReference>